<dbReference type="AlphaFoldDB" id="A0A8J2SPL0"/>
<feature type="transmembrane region" description="Helical" evidence="1">
    <location>
        <begin position="490"/>
        <end position="508"/>
    </location>
</feature>
<gene>
    <name evidence="2" type="ORF">PECAL_3P01550</name>
</gene>
<keyword evidence="1" id="KW-0472">Membrane</keyword>
<feature type="transmembrane region" description="Helical" evidence="1">
    <location>
        <begin position="343"/>
        <end position="361"/>
    </location>
</feature>
<proteinExistence type="predicted"/>
<feature type="transmembrane region" description="Helical" evidence="1">
    <location>
        <begin position="258"/>
        <end position="287"/>
    </location>
</feature>
<evidence type="ECO:0000256" key="1">
    <source>
        <dbReference type="SAM" id="Phobius"/>
    </source>
</evidence>
<comment type="caution">
    <text evidence="2">The sequence shown here is derived from an EMBL/GenBank/DDBJ whole genome shotgun (WGS) entry which is preliminary data.</text>
</comment>
<organism evidence="2 3">
    <name type="scientific">Pelagomonas calceolata</name>
    <dbReference type="NCBI Taxonomy" id="35677"/>
    <lineage>
        <taxon>Eukaryota</taxon>
        <taxon>Sar</taxon>
        <taxon>Stramenopiles</taxon>
        <taxon>Ochrophyta</taxon>
        <taxon>Pelagophyceae</taxon>
        <taxon>Pelagomonadales</taxon>
        <taxon>Pelagomonadaceae</taxon>
        <taxon>Pelagomonas</taxon>
    </lineage>
</organism>
<protein>
    <submittedName>
        <fullName evidence="2">Uncharacterized protein</fullName>
    </submittedName>
</protein>
<keyword evidence="3" id="KW-1185">Reference proteome</keyword>
<feature type="transmembrane region" description="Helical" evidence="1">
    <location>
        <begin position="455"/>
        <end position="478"/>
    </location>
</feature>
<dbReference type="Proteomes" id="UP000789595">
    <property type="component" value="Unassembled WGS sequence"/>
</dbReference>
<feature type="transmembrane region" description="Helical" evidence="1">
    <location>
        <begin position="307"/>
        <end position="331"/>
    </location>
</feature>
<keyword evidence="1" id="KW-0812">Transmembrane</keyword>
<evidence type="ECO:0000313" key="3">
    <source>
        <dbReference type="Proteomes" id="UP000789595"/>
    </source>
</evidence>
<accession>A0A8J2SPL0</accession>
<keyword evidence="1" id="KW-1133">Transmembrane helix</keyword>
<name>A0A8J2SPL0_9STRA</name>
<reference evidence="2" key="1">
    <citation type="submission" date="2021-11" db="EMBL/GenBank/DDBJ databases">
        <authorList>
            <consortium name="Genoscope - CEA"/>
            <person name="William W."/>
        </authorList>
    </citation>
    <scope>NUCLEOTIDE SEQUENCE</scope>
</reference>
<dbReference type="EMBL" id="CAKKNE010000003">
    <property type="protein sequence ID" value="CAH0370279.1"/>
    <property type="molecule type" value="Genomic_DNA"/>
</dbReference>
<dbReference type="OrthoDB" id="206656at2759"/>
<evidence type="ECO:0000313" key="2">
    <source>
        <dbReference type="EMBL" id="CAH0370279.1"/>
    </source>
</evidence>
<sequence length="542" mass="54572">MYVDKGVLVASASARRRVVVVGSSGGSTVQFPAPVEFLEALSQQLARISQGAAVVAAQFVCCEVALDDATPRSPASLWIVDASVSPEPKCVLRAELVAVNRRARELDAALARSVPGFDAVVALSADARAGGANGDVLRAAGASGLPVAGTGGSGLSVAAQQYGCRLCGNAGGSVATSNRTKAIGIAASLAGAWHEHYTPATFDAKTAPHLRTVVNELLPALVGVAVVRRFVSLDTGLAAPAVGAFSAIRYAGGDLGPVAALAGGILGALCAGSPAAALLASIAYAFAAPHALALCARGRAPATAANFVVAGGLPVVLGGLWWLLLVGPVAWLTSLGRRIIRRLLGNAILNAAAAAGVQYGARRGWYHIYILPLICLEHERGELACLGALDALALVCVGCGACAAQLAQPRPRPTKREADADQALALRGLLVGGCCGDYVEACHPFLARDPILDGATYAGSVLAALVSAGSASSAYLPVPLSFLAAERPGRFLFGVFVAFGVPFAAGCVSNMKAARENPAGVVRRGSASAAAGVAAGVESKTH</sequence>